<dbReference type="Proteomes" id="UP001240150">
    <property type="component" value="Chromosome"/>
</dbReference>
<sequence>MIPILEEVEKDGASWQEMCLRLGRILGLDSPVPGSVLRRARADDRFAAHLMICRGTPDLLKEALFDAGNRAFERPQDSAERSVTQLGRGLVSSLASWVADGARFAPKDLHEQRLSTCRSCPHLVDPPTKLVYRVALVGSSDQRVCHLCGCVATRKARVASEKCPAGYW</sequence>
<keyword evidence="2" id="KW-1185">Reference proteome</keyword>
<dbReference type="EMBL" id="CP126980">
    <property type="protein sequence ID" value="WIM93012.1"/>
    <property type="molecule type" value="Genomic_DNA"/>
</dbReference>
<protein>
    <submittedName>
        <fullName evidence="1">Uncharacterized protein</fullName>
    </submittedName>
</protein>
<reference evidence="1 2" key="1">
    <citation type="submission" date="2023-06" db="EMBL/GenBank/DDBJ databases">
        <authorList>
            <person name="Yushchuk O."/>
            <person name="Binda E."/>
            <person name="Ruckert-Reed C."/>
            <person name="Fedorenko V."/>
            <person name="Kalinowski J."/>
            <person name="Marinelli F."/>
        </authorList>
    </citation>
    <scope>NUCLEOTIDE SEQUENCE [LARGE SCALE GENOMIC DNA]</scope>
    <source>
        <strain evidence="1 2">NRRL 3884</strain>
    </source>
</reference>
<name>A0ABY8W7M9_9ACTN</name>
<gene>
    <name evidence="1" type="ORF">ACTOB_004977</name>
</gene>
<dbReference type="RefSeq" id="WP_284914220.1">
    <property type="nucleotide sequence ID" value="NZ_CP126980.1"/>
</dbReference>
<accession>A0ABY8W7M9</accession>
<organism evidence="1 2">
    <name type="scientific">Actinoplanes oblitus</name>
    <dbReference type="NCBI Taxonomy" id="3040509"/>
    <lineage>
        <taxon>Bacteria</taxon>
        <taxon>Bacillati</taxon>
        <taxon>Actinomycetota</taxon>
        <taxon>Actinomycetes</taxon>
        <taxon>Micromonosporales</taxon>
        <taxon>Micromonosporaceae</taxon>
        <taxon>Actinoplanes</taxon>
    </lineage>
</organism>
<evidence type="ECO:0000313" key="1">
    <source>
        <dbReference type="EMBL" id="WIM93012.1"/>
    </source>
</evidence>
<proteinExistence type="predicted"/>
<evidence type="ECO:0000313" key="2">
    <source>
        <dbReference type="Proteomes" id="UP001240150"/>
    </source>
</evidence>